<keyword evidence="2" id="KW-0813">Transport</keyword>
<name>A0ABV6PDX9_9SPHN</name>
<dbReference type="RefSeq" id="WP_379479324.1">
    <property type="nucleotide sequence ID" value="NZ_JBHLTL010000001.1"/>
</dbReference>
<accession>A0ABV6PDX9</accession>
<evidence type="ECO:0000256" key="3">
    <source>
        <dbReference type="ARBA" id="ARBA00022452"/>
    </source>
</evidence>
<dbReference type="PANTHER" id="PTHR30069:SF50">
    <property type="entry name" value="TONB-DEPENDENT RECEPTOR HI_1217-RELATED"/>
    <property type="match status" value="1"/>
</dbReference>
<dbReference type="Gene3D" id="2.40.170.20">
    <property type="entry name" value="TonB-dependent receptor, beta-barrel domain"/>
    <property type="match status" value="1"/>
</dbReference>
<keyword evidence="4" id="KW-0812">Transmembrane</keyword>
<comment type="caution">
    <text evidence="11">The sequence shown here is derived from an EMBL/GenBank/DDBJ whole genome shotgun (WGS) entry which is preliminary data.</text>
</comment>
<evidence type="ECO:0000256" key="4">
    <source>
        <dbReference type="ARBA" id="ARBA00022692"/>
    </source>
</evidence>
<evidence type="ECO:0000256" key="2">
    <source>
        <dbReference type="ARBA" id="ARBA00022448"/>
    </source>
</evidence>
<dbReference type="InterPro" id="IPR037066">
    <property type="entry name" value="Plug_dom_sf"/>
</dbReference>
<keyword evidence="7" id="KW-0998">Cell outer membrane</keyword>
<keyword evidence="9" id="KW-0732">Signal</keyword>
<sequence>MIKTSSSIFALAGALVSAPALAQDQTAAPAAAAASDPAPAAEPADGVAVVAPGEAGAESDANQIVVVATRLRGQVETDQPPVAVYDEQEIAALGAGSITELLGRVSAQTGSGRGRGGQPVILVNGQRISNFREMRNFPPEAIRRMEVLPEEVALRYGYPPDARVINFILKDDFRSRSVETKLSAPTAGGTSTWSLEGTLLKIQGPTRLSVTVNTDDTSPLTEAERNIIQTTAAAPGSPDPAPFRTLIADSRNFGGNISWSKGLGKDGKGGQLSLNGNVTRADSRSGSGLDSLLAPLERVNHTTEVSGGAGLNTNFGQWQFSATADATFGKNETLIDRSSGTGYDTATSDTKRLTSLATLTGRPFRLPAGEATATFRTGYNWGNIQSSDTRSTASADLTRGTLFGGFNLSLPLTSRRDDVLAALGDISLNVSAGYDHVSDFGGVVDWSAGLTWKPTDRLGLQASYIVNEVAPSLSQLGLPQTQTFNVPVYDFTTGQTVLATVIGGGNPDLVKERQRDLKLSANWQIPGLNNSSLLVEYFRNNSTEVSASFPLLTPAIEAAFPGRVVRDGAGNILSVDQRPVTLAEQKGSRLRWGLNLGGPIGKPSEGGGMMGGMFGGGGGGRGGGGRPPGAGGGGRGPGGGGMMGAMFGGQGRWNLGLYHTIQFDSTVLIAPGVPALNLLDGDALSGGGTPRHSLEFNGGAFYKGFGTFIQGTWAAPTAVRASGAPGTSDLRFGALAKVNVNLFADLGRMPKLTKAVPFFKGARLSLGIDNVFDARQKVTDANGVVPLSYQPDYLDPRGRVVSLSFRKLF</sequence>
<evidence type="ECO:0000313" key="11">
    <source>
        <dbReference type="EMBL" id="MFC0587799.1"/>
    </source>
</evidence>
<dbReference type="EMBL" id="JBHLTL010000001">
    <property type="protein sequence ID" value="MFC0587799.1"/>
    <property type="molecule type" value="Genomic_DNA"/>
</dbReference>
<organism evidence="11 12">
    <name type="scientific">Novosphingobium aquiterrae</name>
    <dbReference type="NCBI Taxonomy" id="624388"/>
    <lineage>
        <taxon>Bacteria</taxon>
        <taxon>Pseudomonadati</taxon>
        <taxon>Pseudomonadota</taxon>
        <taxon>Alphaproteobacteria</taxon>
        <taxon>Sphingomonadales</taxon>
        <taxon>Sphingomonadaceae</taxon>
        <taxon>Novosphingobium</taxon>
    </lineage>
</organism>
<feature type="chain" id="PRO_5046044531" evidence="9">
    <location>
        <begin position="23"/>
        <end position="809"/>
    </location>
</feature>
<gene>
    <name evidence="11" type="ORF">ACFFF7_00060</name>
</gene>
<feature type="domain" description="TonB-dependent receptor-like beta-barrel" evidence="10">
    <location>
        <begin position="248"/>
        <end position="771"/>
    </location>
</feature>
<evidence type="ECO:0000259" key="10">
    <source>
        <dbReference type="Pfam" id="PF00593"/>
    </source>
</evidence>
<evidence type="ECO:0000256" key="6">
    <source>
        <dbReference type="ARBA" id="ARBA00023136"/>
    </source>
</evidence>
<dbReference type="InterPro" id="IPR000531">
    <property type="entry name" value="Beta-barrel_TonB"/>
</dbReference>
<dbReference type="InterPro" id="IPR036942">
    <property type="entry name" value="Beta-barrel_TonB_sf"/>
</dbReference>
<keyword evidence="6" id="KW-0472">Membrane</keyword>
<keyword evidence="3" id="KW-1134">Transmembrane beta strand</keyword>
<keyword evidence="5" id="KW-0798">TonB box</keyword>
<comment type="subcellular location">
    <subcellularLocation>
        <location evidence="1">Cell outer membrane</location>
        <topology evidence="1">Multi-pass membrane protein</topology>
    </subcellularLocation>
</comment>
<protein>
    <submittedName>
        <fullName evidence="11">TonB-dependent receptor plug domain-containing protein</fullName>
    </submittedName>
</protein>
<dbReference type="SUPFAM" id="SSF56935">
    <property type="entry name" value="Porins"/>
    <property type="match status" value="1"/>
</dbReference>
<dbReference type="Gene3D" id="2.170.130.10">
    <property type="entry name" value="TonB-dependent receptor, plug domain"/>
    <property type="match status" value="1"/>
</dbReference>
<proteinExistence type="predicted"/>
<evidence type="ECO:0000256" key="9">
    <source>
        <dbReference type="SAM" id="SignalP"/>
    </source>
</evidence>
<evidence type="ECO:0000256" key="7">
    <source>
        <dbReference type="ARBA" id="ARBA00023237"/>
    </source>
</evidence>
<reference evidence="11 12" key="1">
    <citation type="submission" date="2024-09" db="EMBL/GenBank/DDBJ databases">
        <authorList>
            <person name="Sun Q."/>
            <person name="Mori K."/>
        </authorList>
    </citation>
    <scope>NUCLEOTIDE SEQUENCE [LARGE SCALE GENOMIC DNA]</scope>
    <source>
        <strain evidence="11 12">NCAIM B.02537</strain>
    </source>
</reference>
<evidence type="ECO:0000313" key="12">
    <source>
        <dbReference type="Proteomes" id="UP001589943"/>
    </source>
</evidence>
<feature type="signal peptide" evidence="9">
    <location>
        <begin position="1"/>
        <end position="22"/>
    </location>
</feature>
<evidence type="ECO:0000256" key="1">
    <source>
        <dbReference type="ARBA" id="ARBA00004571"/>
    </source>
</evidence>
<feature type="region of interest" description="Disordered" evidence="8">
    <location>
        <begin position="615"/>
        <end position="637"/>
    </location>
</feature>
<evidence type="ECO:0000256" key="5">
    <source>
        <dbReference type="ARBA" id="ARBA00023077"/>
    </source>
</evidence>
<keyword evidence="11" id="KW-0675">Receptor</keyword>
<dbReference type="Proteomes" id="UP001589943">
    <property type="component" value="Unassembled WGS sequence"/>
</dbReference>
<evidence type="ECO:0000256" key="8">
    <source>
        <dbReference type="SAM" id="MobiDB-lite"/>
    </source>
</evidence>
<dbReference type="PANTHER" id="PTHR30069">
    <property type="entry name" value="TONB-DEPENDENT OUTER MEMBRANE RECEPTOR"/>
    <property type="match status" value="1"/>
</dbReference>
<dbReference type="Pfam" id="PF00593">
    <property type="entry name" value="TonB_dep_Rec_b-barrel"/>
    <property type="match status" value="1"/>
</dbReference>
<keyword evidence="12" id="KW-1185">Reference proteome</keyword>
<dbReference type="InterPro" id="IPR039426">
    <property type="entry name" value="TonB-dep_rcpt-like"/>
</dbReference>